<feature type="region of interest" description="Disordered" evidence="1">
    <location>
        <begin position="193"/>
        <end position="215"/>
    </location>
</feature>
<reference evidence="3 4" key="1">
    <citation type="submission" date="2017-09" db="EMBL/GenBank/DDBJ databases">
        <authorList>
            <person name="Lee N."/>
            <person name="Cho B.-K."/>
        </authorList>
    </citation>
    <scope>NUCLEOTIDE SEQUENCE [LARGE SCALE GENOMIC DNA]</scope>
    <source>
        <strain evidence="3 4">ATCC 12853</strain>
    </source>
</reference>
<feature type="domain" description="Transposase IS204/IS1001/IS1096/IS1165 DDE" evidence="2">
    <location>
        <begin position="30"/>
        <end position="123"/>
    </location>
</feature>
<dbReference type="Pfam" id="PF01610">
    <property type="entry name" value="DDE_Tnp_ISL3"/>
    <property type="match status" value="1"/>
</dbReference>
<evidence type="ECO:0000259" key="2">
    <source>
        <dbReference type="Pfam" id="PF01610"/>
    </source>
</evidence>
<gene>
    <name evidence="3" type="ORF">CP970_01835</name>
</gene>
<dbReference type="Proteomes" id="UP000325529">
    <property type="component" value="Chromosome"/>
</dbReference>
<sequence>MVLHSMVSRTTLLRLLMALPDPPWTAPRVLGVDDFATRRGQHYGTVLINYETGQPLDLLPGRDAETLAAWLREHPGLEIICRDRAGVYADGARTGAPQAVQVADPFHLWQNFATAVERRVRRHNVCLKPPDADENSIVHISFTDEQDPTKEMSPIETRLSERHRVVHTFLDQGHGIREIARELHMGAVRRAARAESPEQLLTGRHQPRRTQLDPCKPGRCCPRRWQGSR</sequence>
<dbReference type="EMBL" id="CP023699">
    <property type="protein sequence ID" value="QEU89849.1"/>
    <property type="molecule type" value="Genomic_DNA"/>
</dbReference>
<dbReference type="InterPro" id="IPR047951">
    <property type="entry name" value="Transpos_ISL3"/>
</dbReference>
<keyword evidence="4" id="KW-1185">Reference proteome</keyword>
<dbReference type="AlphaFoldDB" id="A0A5J6G2Q6"/>
<organism evidence="3 4">
    <name type="scientific">Streptomyces kanamyceticus</name>
    <dbReference type="NCBI Taxonomy" id="1967"/>
    <lineage>
        <taxon>Bacteria</taxon>
        <taxon>Bacillati</taxon>
        <taxon>Actinomycetota</taxon>
        <taxon>Actinomycetes</taxon>
        <taxon>Kitasatosporales</taxon>
        <taxon>Streptomycetaceae</taxon>
        <taxon>Streptomyces</taxon>
    </lineage>
</organism>
<evidence type="ECO:0000313" key="4">
    <source>
        <dbReference type="Proteomes" id="UP000325529"/>
    </source>
</evidence>
<dbReference type="PANTHER" id="PTHR33498:SF1">
    <property type="entry name" value="TRANSPOSASE FOR INSERTION SEQUENCE ELEMENT IS1557"/>
    <property type="match status" value="1"/>
</dbReference>
<evidence type="ECO:0000313" key="3">
    <source>
        <dbReference type="EMBL" id="QEU89849.1"/>
    </source>
</evidence>
<dbReference type="PANTHER" id="PTHR33498">
    <property type="entry name" value="TRANSPOSASE FOR INSERTION SEQUENCE ELEMENT IS1557"/>
    <property type="match status" value="1"/>
</dbReference>
<dbReference type="KEGG" id="ska:CP970_01835"/>
<accession>A0A5J6G2Q6</accession>
<dbReference type="InterPro" id="IPR002560">
    <property type="entry name" value="Transposase_DDE"/>
</dbReference>
<evidence type="ECO:0000256" key="1">
    <source>
        <dbReference type="SAM" id="MobiDB-lite"/>
    </source>
</evidence>
<protein>
    <recommendedName>
        <fullName evidence="2">Transposase IS204/IS1001/IS1096/IS1165 DDE domain-containing protein</fullName>
    </recommendedName>
</protein>
<proteinExistence type="predicted"/>
<name>A0A5J6G2Q6_STRKN</name>